<dbReference type="InterPro" id="IPR011005">
    <property type="entry name" value="Dihydropteroate_synth-like_sf"/>
</dbReference>
<evidence type="ECO:0000256" key="7">
    <source>
        <dbReference type="ARBA" id="ARBA00022842"/>
    </source>
</evidence>
<dbReference type="Gene3D" id="3.20.20.20">
    <property type="entry name" value="Dihydropteroate synthase-like"/>
    <property type="match status" value="1"/>
</dbReference>
<comment type="cofactor">
    <cofactor evidence="2">
        <name>Mg(2+)</name>
        <dbReference type="ChEBI" id="CHEBI:18420"/>
    </cofactor>
</comment>
<dbReference type="InterPro" id="IPR000489">
    <property type="entry name" value="Pterin-binding_dom"/>
</dbReference>
<dbReference type="InterPro" id="IPR006390">
    <property type="entry name" value="DHP_synth_dom"/>
</dbReference>
<reference evidence="10 11" key="1">
    <citation type="submission" date="2019-12" db="EMBL/GenBank/DDBJ databases">
        <title>Comparative genomics gives insights into the taxonomy of the Azoarcus-Aromatoleum group and reveals separate origins of nif in the plant-associated Azoarcus and non-plant-associated Aromatoleum sub-groups.</title>
        <authorList>
            <person name="Lafos M."/>
            <person name="Maluk M."/>
            <person name="Batista M."/>
            <person name="Junghare M."/>
            <person name="Carmona M."/>
            <person name="Faoro H."/>
            <person name="Cruz L.M."/>
            <person name="Battistoni F."/>
            <person name="De Souza E."/>
            <person name="Pedrosa F."/>
            <person name="Chen W.-M."/>
            <person name="Poole P.S."/>
            <person name="Dixon R.A."/>
            <person name="James E.K."/>
        </authorList>
    </citation>
    <scope>NUCLEOTIDE SEQUENCE [LARGE SCALE GENOMIC DNA]</scope>
    <source>
        <strain evidence="10 11">22Lin</strain>
    </source>
</reference>
<name>A0ABX1QB87_9RHOO</name>
<evidence type="ECO:0000256" key="3">
    <source>
        <dbReference type="ARBA" id="ARBA00004763"/>
    </source>
</evidence>
<dbReference type="EC" id="2.5.1.15" evidence="4"/>
<comment type="pathway">
    <text evidence="3">Cofactor biosynthesis; tetrahydrofolate biosynthesis; 7,8-dihydrofolate from 2-amino-4-hydroxy-6-hydroxymethyl-7,8-dihydropteridine diphosphate and 4-aminobenzoate: step 1/2.</text>
</comment>
<evidence type="ECO:0000256" key="6">
    <source>
        <dbReference type="ARBA" id="ARBA00022723"/>
    </source>
</evidence>
<dbReference type="Proteomes" id="UP000648984">
    <property type="component" value="Unassembled WGS sequence"/>
</dbReference>
<comment type="catalytic activity">
    <reaction evidence="1">
        <text>(7,8-dihydropterin-6-yl)methyl diphosphate + 4-aminobenzoate = 7,8-dihydropteroate + diphosphate</text>
        <dbReference type="Rhea" id="RHEA:19949"/>
        <dbReference type="ChEBI" id="CHEBI:17836"/>
        <dbReference type="ChEBI" id="CHEBI:17839"/>
        <dbReference type="ChEBI" id="CHEBI:33019"/>
        <dbReference type="ChEBI" id="CHEBI:72950"/>
        <dbReference type="EC" id="2.5.1.15"/>
    </reaction>
</comment>
<dbReference type="GO" id="GO:0004156">
    <property type="term" value="F:dihydropteroate synthase activity"/>
    <property type="evidence" value="ECO:0007669"/>
    <property type="project" value="UniProtKB-EC"/>
</dbReference>
<evidence type="ECO:0000256" key="4">
    <source>
        <dbReference type="ARBA" id="ARBA00012458"/>
    </source>
</evidence>
<evidence type="ECO:0000256" key="1">
    <source>
        <dbReference type="ARBA" id="ARBA00000012"/>
    </source>
</evidence>
<gene>
    <name evidence="10" type="primary">folP</name>
    <name evidence="10" type="ORF">GPA25_08400</name>
</gene>
<comment type="caution">
    <text evidence="10">The sequence shown here is derived from an EMBL/GenBank/DDBJ whole genome shotgun (WGS) entry which is preliminary data.</text>
</comment>
<keyword evidence="5 10" id="KW-0808">Transferase</keyword>
<dbReference type="PROSITE" id="PS50972">
    <property type="entry name" value="PTERIN_BINDING"/>
    <property type="match status" value="1"/>
</dbReference>
<evidence type="ECO:0000259" key="9">
    <source>
        <dbReference type="PROSITE" id="PS50972"/>
    </source>
</evidence>
<keyword evidence="6" id="KW-0479">Metal-binding</keyword>
<dbReference type="PROSITE" id="PS00793">
    <property type="entry name" value="DHPS_2"/>
    <property type="match status" value="1"/>
</dbReference>
<evidence type="ECO:0000256" key="8">
    <source>
        <dbReference type="ARBA" id="ARBA00022909"/>
    </source>
</evidence>
<dbReference type="EMBL" id="WTVQ01000011">
    <property type="protein sequence ID" value="NMG74780.1"/>
    <property type="molecule type" value="Genomic_DNA"/>
</dbReference>
<sequence>MQVLKCGRFRVELDRPRIMAIINVTPDSFSGDGLGHDVDAALRRAEQAVADGAHLLDVGGESTRPGSESVSEQEELDRVIPLIERLASWPVPVSVDTVKPSVMRAALAAGASLINDINAFRAPGAVDAVLGSDAALCVMHMQGEPRSMQSDPQYLDVVSDVLRFLSDQVRRITGCGVDAERIVLDPGFGFGKTLEHNLDLMRAMDRFAATGLPVLIGVSRKSMLGAITGRSASERQAASVAAALIAVQRGARIVRVHDVAQTRDALAVWEAVEFRAN</sequence>
<proteinExistence type="predicted"/>
<evidence type="ECO:0000313" key="11">
    <source>
        <dbReference type="Proteomes" id="UP000648984"/>
    </source>
</evidence>
<accession>A0ABX1QB87</accession>
<dbReference type="SUPFAM" id="SSF51717">
    <property type="entry name" value="Dihydropteroate synthetase-like"/>
    <property type="match status" value="1"/>
</dbReference>
<feature type="domain" description="Pterin-binding" evidence="9">
    <location>
        <begin position="16"/>
        <end position="267"/>
    </location>
</feature>
<dbReference type="RefSeq" id="WP_169259931.1">
    <property type="nucleotide sequence ID" value="NZ_WTVQ01000011.1"/>
</dbReference>
<evidence type="ECO:0000313" key="10">
    <source>
        <dbReference type="EMBL" id="NMG74780.1"/>
    </source>
</evidence>
<dbReference type="NCBIfam" id="TIGR01496">
    <property type="entry name" value="DHPS"/>
    <property type="match status" value="1"/>
</dbReference>
<dbReference type="InterPro" id="IPR045031">
    <property type="entry name" value="DHP_synth-like"/>
</dbReference>
<dbReference type="PANTHER" id="PTHR20941">
    <property type="entry name" value="FOLATE SYNTHESIS PROTEINS"/>
    <property type="match status" value="1"/>
</dbReference>
<dbReference type="PANTHER" id="PTHR20941:SF1">
    <property type="entry name" value="FOLIC ACID SYNTHESIS PROTEIN FOL1"/>
    <property type="match status" value="1"/>
</dbReference>
<dbReference type="Pfam" id="PF00809">
    <property type="entry name" value="Pterin_bind"/>
    <property type="match status" value="1"/>
</dbReference>
<evidence type="ECO:0000256" key="2">
    <source>
        <dbReference type="ARBA" id="ARBA00001946"/>
    </source>
</evidence>
<evidence type="ECO:0000256" key="5">
    <source>
        <dbReference type="ARBA" id="ARBA00022679"/>
    </source>
</evidence>
<organism evidence="10 11">
    <name type="scientific">Aromatoleum diolicum</name>
    <dbReference type="NCBI Taxonomy" id="75796"/>
    <lineage>
        <taxon>Bacteria</taxon>
        <taxon>Pseudomonadati</taxon>
        <taxon>Pseudomonadota</taxon>
        <taxon>Betaproteobacteria</taxon>
        <taxon>Rhodocyclales</taxon>
        <taxon>Rhodocyclaceae</taxon>
        <taxon>Aromatoleum</taxon>
    </lineage>
</organism>
<keyword evidence="11" id="KW-1185">Reference proteome</keyword>
<protein>
    <recommendedName>
        <fullName evidence="4">dihydropteroate synthase</fullName>
        <ecNumber evidence="4">2.5.1.15</ecNumber>
    </recommendedName>
</protein>
<dbReference type="CDD" id="cd00739">
    <property type="entry name" value="DHPS"/>
    <property type="match status" value="1"/>
</dbReference>
<keyword evidence="7" id="KW-0460">Magnesium</keyword>
<keyword evidence="8" id="KW-0289">Folate biosynthesis</keyword>